<gene>
    <name evidence="2" type="ordered locus">EROM_091480</name>
</gene>
<keyword evidence="1" id="KW-1133">Transmembrane helix</keyword>
<dbReference type="VEuPathDB" id="MicrosporidiaDB:EROM_091480"/>
<organism evidence="2 3">
    <name type="scientific">Encephalitozoon romaleae (strain SJ-2008)</name>
    <name type="common">Microsporidian parasite</name>
    <dbReference type="NCBI Taxonomy" id="1178016"/>
    <lineage>
        <taxon>Eukaryota</taxon>
        <taxon>Fungi</taxon>
        <taxon>Fungi incertae sedis</taxon>
        <taxon>Microsporidia</taxon>
        <taxon>Unikaryonidae</taxon>
        <taxon>Encephalitozoon</taxon>
    </lineage>
</organism>
<feature type="transmembrane region" description="Helical" evidence="1">
    <location>
        <begin position="153"/>
        <end position="177"/>
    </location>
</feature>
<evidence type="ECO:0000313" key="2">
    <source>
        <dbReference type="EMBL" id="AFN83764.1"/>
    </source>
</evidence>
<dbReference type="KEGG" id="ero:EROM_091480"/>
<dbReference type="RefSeq" id="XP_009265261.1">
    <property type="nucleotide sequence ID" value="XM_009266986.1"/>
</dbReference>
<reference evidence="2" key="1">
    <citation type="journal article" date="2012" name="Proc. Natl. Acad. Sci. U.S.A.">
        <title>Gain and loss of multiple functionally related, horizontally transferred genes in the reduced genomes of two microsporidian parasites.</title>
        <authorList>
            <person name="Pombert J.-F."/>
            <person name="Selman M."/>
            <person name="Burki F."/>
            <person name="Bardell F.T."/>
            <person name="Farinelli L."/>
            <person name="Solter L.F."/>
            <person name="Whitman D.W."/>
            <person name="Weiss L.M."/>
            <person name="Corradi N."/>
            <person name="Keeling P.J."/>
        </authorList>
    </citation>
    <scope>NUCLEOTIDE SEQUENCE [LARGE SCALE GENOMIC DNA]</scope>
    <source>
        <strain evidence="2">SJ-2008</strain>
    </source>
</reference>
<sequence>MTTTAFKNVRSLSQLVSVLLIVINIPLPFFLIPHLMFVRMEAEHLRMGIRGITTIFRTTSMTNITLGLFASCGINSKTRLYMRLYFITGIFLFLMLITMLLYIRISYQSDVSRQLGRLYNNASIRNIILYFMECTNQMTCTRIIMKNISMIKYYYVTIAIPSLCLNLLNLILIRIAVSINIETPPPKLPNFVEKTRVGMNTSSLRNKRVVINGPGQEGQGTVP</sequence>
<evidence type="ECO:0000313" key="3">
    <source>
        <dbReference type="Proteomes" id="UP000010094"/>
    </source>
</evidence>
<name>I7API9_ENCRO</name>
<protein>
    <submittedName>
        <fullName evidence="2">Uncharacterized protein</fullName>
    </submittedName>
</protein>
<dbReference type="HOGENOM" id="CLU_098502_0_0_1"/>
<keyword evidence="1" id="KW-0472">Membrane</keyword>
<dbReference type="Proteomes" id="UP000010094">
    <property type="component" value="Chromosome IXb"/>
</dbReference>
<dbReference type="AlphaFoldDB" id="I7API9"/>
<evidence type="ECO:0000256" key="1">
    <source>
        <dbReference type="SAM" id="Phobius"/>
    </source>
</evidence>
<feature type="transmembrane region" description="Helical" evidence="1">
    <location>
        <begin position="82"/>
        <end position="103"/>
    </location>
</feature>
<feature type="transmembrane region" description="Helical" evidence="1">
    <location>
        <begin position="12"/>
        <end position="33"/>
    </location>
</feature>
<keyword evidence="3" id="KW-1185">Reference proteome</keyword>
<accession>I7API9</accession>
<keyword evidence="1" id="KW-0812">Transmembrane</keyword>
<dbReference type="EMBL" id="CP003527">
    <property type="protein sequence ID" value="AFN83764.1"/>
    <property type="molecule type" value="Genomic_DNA"/>
</dbReference>
<dbReference type="OrthoDB" id="2192887at2759"/>
<dbReference type="GeneID" id="20564372"/>
<proteinExistence type="predicted"/>